<dbReference type="AlphaFoldDB" id="K5VV51"/>
<accession>K5VV51</accession>
<dbReference type="STRING" id="597362.K5VV51"/>
<evidence type="ECO:0000313" key="4">
    <source>
        <dbReference type="EMBL" id="EKM78359.1"/>
    </source>
</evidence>
<dbReference type="InterPro" id="IPR054357">
    <property type="entry name" value="MFE-2_N"/>
</dbReference>
<dbReference type="InterPro" id="IPR002539">
    <property type="entry name" value="MaoC-like_dom"/>
</dbReference>
<dbReference type="GO" id="GO:0044594">
    <property type="term" value="F:17-beta-hydroxysteroid dehydrogenase (NAD+) activity"/>
    <property type="evidence" value="ECO:0007669"/>
    <property type="project" value="TreeGrafter"/>
</dbReference>
<dbReference type="Pfam" id="PF22622">
    <property type="entry name" value="MFE-2_hydrat-2_N"/>
    <property type="match status" value="1"/>
</dbReference>
<evidence type="ECO:0000259" key="3">
    <source>
        <dbReference type="Pfam" id="PF22622"/>
    </source>
</evidence>
<evidence type="ECO:0000313" key="5">
    <source>
        <dbReference type="Proteomes" id="UP000008493"/>
    </source>
</evidence>
<dbReference type="Gene3D" id="3.10.129.10">
    <property type="entry name" value="Hotdog Thioesterase"/>
    <property type="match status" value="1"/>
</dbReference>
<dbReference type="Pfam" id="PF01575">
    <property type="entry name" value="MaoC_dehydratas"/>
    <property type="match status" value="1"/>
</dbReference>
<organism evidence="4 5">
    <name type="scientific">Agaricus bisporus var. burnettii (strain JB137-S8 / ATCC MYA-4627 / FGSC 10392)</name>
    <name type="common">White button mushroom</name>
    <dbReference type="NCBI Taxonomy" id="597362"/>
    <lineage>
        <taxon>Eukaryota</taxon>
        <taxon>Fungi</taxon>
        <taxon>Dikarya</taxon>
        <taxon>Basidiomycota</taxon>
        <taxon>Agaricomycotina</taxon>
        <taxon>Agaricomycetes</taxon>
        <taxon>Agaricomycetidae</taxon>
        <taxon>Agaricales</taxon>
        <taxon>Agaricineae</taxon>
        <taxon>Agaricaceae</taxon>
        <taxon>Agaricus</taxon>
    </lineage>
</organism>
<dbReference type="EMBL" id="JH971392">
    <property type="protein sequence ID" value="EKM78359.1"/>
    <property type="molecule type" value="Genomic_DNA"/>
</dbReference>
<dbReference type="KEGG" id="abp:AGABI1DRAFT114661"/>
<name>K5VV51_AGABU</name>
<dbReference type="InterPro" id="IPR029069">
    <property type="entry name" value="HotDog_dom_sf"/>
</dbReference>
<dbReference type="RefSeq" id="XP_007331027.1">
    <property type="nucleotide sequence ID" value="XM_007330965.1"/>
</dbReference>
<sequence>MSADLSKVVGFSLPDKPVAWTTRDLLLYAAGVGAKKDELHLAYGVDKNFTPMPTYPVVLPLKGDSQEINLFSERVKGRPVPGMPPMDPNRLVHGSQSIEIIKDIPLVSGPGWSWKSKYTGVSENKSGIVVVVENTLVSPTGEVYAKLYSSSFNIGAKATGEKFNKSIAGPPNAKPIPKRSPDHTVPDATSPEQALVFRLSGDYNPLHIDPSIGERLGFGGVILHGLSTFGFAARAIIKSVGNNDPKSLKFFGVRFTSPVKPGDKLETQAWEVGPGPEGTTEVTFITKNMTSGKVCIGGGIAYVKKPSHAKL</sequence>
<feature type="region of interest" description="Disordered" evidence="1">
    <location>
        <begin position="165"/>
        <end position="188"/>
    </location>
</feature>
<dbReference type="GO" id="GO:0004300">
    <property type="term" value="F:enoyl-CoA hydratase activity"/>
    <property type="evidence" value="ECO:0007669"/>
    <property type="project" value="TreeGrafter"/>
</dbReference>
<dbReference type="SUPFAM" id="SSF54637">
    <property type="entry name" value="Thioesterase/thiol ester dehydrase-isomerase"/>
    <property type="match status" value="2"/>
</dbReference>
<dbReference type="GeneID" id="18824413"/>
<feature type="domain" description="MaoC-like" evidence="2">
    <location>
        <begin position="176"/>
        <end position="283"/>
    </location>
</feature>
<dbReference type="HOGENOM" id="CLU_040078_3_0_1"/>
<feature type="domain" description="Peroxisomal multifunctional enzyme type 2-like N-terminal" evidence="3">
    <location>
        <begin position="20"/>
        <end position="153"/>
    </location>
</feature>
<dbReference type="Proteomes" id="UP000008493">
    <property type="component" value="Unassembled WGS sequence"/>
</dbReference>
<dbReference type="GO" id="GO:0006635">
    <property type="term" value="P:fatty acid beta-oxidation"/>
    <property type="evidence" value="ECO:0007669"/>
    <property type="project" value="TreeGrafter"/>
</dbReference>
<dbReference type="CDD" id="cd03448">
    <property type="entry name" value="HDE_HSD"/>
    <property type="match status" value="1"/>
</dbReference>
<reference evidence="5" key="1">
    <citation type="journal article" date="2012" name="Proc. Natl. Acad. Sci. U.S.A.">
        <title>Genome sequence of the button mushroom Agaricus bisporus reveals mechanisms governing adaptation to a humic-rich ecological niche.</title>
        <authorList>
            <person name="Morin E."/>
            <person name="Kohler A."/>
            <person name="Baker A.R."/>
            <person name="Foulongne-Oriol M."/>
            <person name="Lombard V."/>
            <person name="Nagy L.G."/>
            <person name="Ohm R.A."/>
            <person name="Patyshakuliyeva A."/>
            <person name="Brun A."/>
            <person name="Aerts A.L."/>
            <person name="Bailey A.M."/>
            <person name="Billette C."/>
            <person name="Coutinho P.M."/>
            <person name="Deakin G."/>
            <person name="Doddapaneni H."/>
            <person name="Floudas D."/>
            <person name="Grimwood J."/>
            <person name="Hilden K."/>
            <person name="Kuees U."/>
            <person name="LaButti K.M."/>
            <person name="Lapidus A."/>
            <person name="Lindquist E.A."/>
            <person name="Lucas S.M."/>
            <person name="Murat C."/>
            <person name="Riley R.W."/>
            <person name="Salamov A.A."/>
            <person name="Schmutz J."/>
            <person name="Subramanian V."/>
            <person name="Woesten H.A.B."/>
            <person name="Xu J."/>
            <person name="Eastwood D.C."/>
            <person name="Foster G.D."/>
            <person name="Sonnenberg A.S."/>
            <person name="Cullen D."/>
            <person name="de Vries R.P."/>
            <person name="Lundell T."/>
            <person name="Hibbett D.S."/>
            <person name="Henrissat B."/>
            <person name="Burton K.S."/>
            <person name="Kerrigan R.W."/>
            <person name="Challen M.P."/>
            <person name="Grigoriev I.V."/>
            <person name="Martin F."/>
        </authorList>
    </citation>
    <scope>NUCLEOTIDE SEQUENCE [LARGE SCALE GENOMIC DNA]</scope>
    <source>
        <strain evidence="5">JB137-S8 / ATCC MYA-4627 / FGSC 10392</strain>
    </source>
</reference>
<protein>
    <submittedName>
        <fullName evidence="4">Uncharacterized protein</fullName>
    </submittedName>
</protein>
<dbReference type="InParanoid" id="K5VV51"/>
<proteinExistence type="predicted"/>
<keyword evidence="5" id="KW-1185">Reference proteome</keyword>
<dbReference type="GO" id="GO:0003857">
    <property type="term" value="F:(3S)-3-hydroxyacyl-CoA dehydrogenase (NAD+) activity"/>
    <property type="evidence" value="ECO:0007669"/>
    <property type="project" value="TreeGrafter"/>
</dbReference>
<evidence type="ECO:0000259" key="2">
    <source>
        <dbReference type="Pfam" id="PF01575"/>
    </source>
</evidence>
<dbReference type="eggNOG" id="KOG1206">
    <property type="taxonomic scope" value="Eukaryota"/>
</dbReference>
<dbReference type="OrthoDB" id="60204at2759"/>
<dbReference type="PANTHER" id="PTHR13078">
    <property type="entry name" value="PEROXISOMAL MULTIFUNCTIONAL ENZYME TYPE 2-RELATED"/>
    <property type="match status" value="1"/>
</dbReference>
<dbReference type="OMA" id="FKHTDQE"/>
<dbReference type="GO" id="GO:0005777">
    <property type="term" value="C:peroxisome"/>
    <property type="evidence" value="ECO:0007669"/>
    <property type="project" value="TreeGrafter"/>
</dbReference>
<gene>
    <name evidence="4" type="ORF">AGABI1DRAFT_114661</name>
</gene>
<dbReference type="PANTHER" id="PTHR13078:SF57">
    <property type="entry name" value="DEHYDRATASE, PUTATIVE (AFU_ORTHOLOGUE AFUA_5G00640)-RELATED"/>
    <property type="match status" value="1"/>
</dbReference>
<evidence type="ECO:0000256" key="1">
    <source>
        <dbReference type="SAM" id="MobiDB-lite"/>
    </source>
</evidence>